<evidence type="ECO:0000256" key="2">
    <source>
        <dbReference type="ARBA" id="ARBA00022475"/>
    </source>
</evidence>
<reference evidence="10 11" key="1">
    <citation type="submission" date="2023-12" db="EMBL/GenBank/DDBJ databases">
        <authorList>
            <person name="Easwaran N."/>
            <person name="Lazarus H.P.S."/>
        </authorList>
    </citation>
    <scope>NUCLEOTIDE SEQUENCE [LARGE SCALE GENOMIC DNA]</scope>
    <source>
        <strain evidence="10 11">VIT-2023</strain>
    </source>
</reference>
<dbReference type="PRINTS" id="PR00260">
    <property type="entry name" value="CHEMTRNSDUCR"/>
</dbReference>
<keyword evidence="7" id="KW-0812">Transmembrane</keyword>
<dbReference type="Proteomes" id="UP001387110">
    <property type="component" value="Unassembled WGS sequence"/>
</dbReference>
<comment type="subcellular location">
    <subcellularLocation>
        <location evidence="1">Cell membrane</location>
    </subcellularLocation>
</comment>
<protein>
    <submittedName>
        <fullName evidence="10">Methyl-accepting chemotaxis protein</fullName>
    </submittedName>
</protein>
<name>A0ABU8EIW2_9BACL</name>
<evidence type="ECO:0000313" key="11">
    <source>
        <dbReference type="Proteomes" id="UP001387110"/>
    </source>
</evidence>
<feature type="domain" description="HAMP" evidence="9">
    <location>
        <begin position="218"/>
        <end position="276"/>
    </location>
</feature>
<evidence type="ECO:0000259" key="9">
    <source>
        <dbReference type="PROSITE" id="PS50885"/>
    </source>
</evidence>
<dbReference type="Pfam" id="PF00672">
    <property type="entry name" value="HAMP"/>
    <property type="match status" value="1"/>
</dbReference>
<dbReference type="InterPro" id="IPR029151">
    <property type="entry name" value="Sensor-like_sf"/>
</dbReference>
<evidence type="ECO:0000259" key="8">
    <source>
        <dbReference type="PROSITE" id="PS50111"/>
    </source>
</evidence>
<gene>
    <name evidence="10" type="ORF">SZL87_10580</name>
</gene>
<keyword evidence="4 6" id="KW-0807">Transducer</keyword>
<comment type="caution">
    <text evidence="10">The sequence shown here is derived from an EMBL/GenBank/DDBJ whole genome shotgun (WGS) entry which is preliminary data.</text>
</comment>
<feature type="transmembrane region" description="Helical" evidence="7">
    <location>
        <begin position="12"/>
        <end position="35"/>
    </location>
</feature>
<dbReference type="Pfam" id="PF00015">
    <property type="entry name" value="MCPsignal"/>
    <property type="match status" value="1"/>
</dbReference>
<proteinExistence type="inferred from homology"/>
<accession>A0ABU8EIW2</accession>
<dbReference type="CDD" id="cd06225">
    <property type="entry name" value="HAMP"/>
    <property type="match status" value="1"/>
</dbReference>
<dbReference type="CDD" id="cd18773">
    <property type="entry name" value="PDC1_HK_sensor"/>
    <property type="match status" value="1"/>
</dbReference>
<dbReference type="Gene3D" id="1.10.287.950">
    <property type="entry name" value="Methyl-accepting chemotaxis protein"/>
    <property type="match status" value="1"/>
</dbReference>
<evidence type="ECO:0000313" key="10">
    <source>
        <dbReference type="EMBL" id="MEI4462872.1"/>
    </source>
</evidence>
<dbReference type="SUPFAM" id="SSF103190">
    <property type="entry name" value="Sensory domain-like"/>
    <property type="match status" value="1"/>
</dbReference>
<dbReference type="InterPro" id="IPR003660">
    <property type="entry name" value="HAMP_dom"/>
</dbReference>
<dbReference type="SUPFAM" id="SSF58104">
    <property type="entry name" value="Methyl-accepting chemotaxis protein (MCP) signaling domain"/>
    <property type="match status" value="1"/>
</dbReference>
<dbReference type="PANTHER" id="PTHR32089:SF112">
    <property type="entry name" value="LYSOZYME-LIKE PROTEIN-RELATED"/>
    <property type="match status" value="1"/>
</dbReference>
<organism evidence="10 11">
    <name type="scientific">Exiguobacterium indicum</name>
    <dbReference type="NCBI Taxonomy" id="296995"/>
    <lineage>
        <taxon>Bacteria</taxon>
        <taxon>Bacillati</taxon>
        <taxon>Bacillota</taxon>
        <taxon>Bacilli</taxon>
        <taxon>Bacillales</taxon>
        <taxon>Bacillales Family XII. Incertae Sedis</taxon>
        <taxon>Exiguobacterium</taxon>
    </lineage>
</organism>
<evidence type="ECO:0000256" key="7">
    <source>
        <dbReference type="SAM" id="Phobius"/>
    </source>
</evidence>
<comment type="similarity">
    <text evidence="5">Belongs to the methyl-accepting chemotaxis (MCP) protein family.</text>
</comment>
<feature type="transmembrane region" description="Helical" evidence="7">
    <location>
        <begin position="197"/>
        <end position="217"/>
    </location>
</feature>
<evidence type="ECO:0000256" key="6">
    <source>
        <dbReference type="PROSITE-ProRule" id="PRU00284"/>
    </source>
</evidence>
<dbReference type="PROSITE" id="PS50885">
    <property type="entry name" value="HAMP"/>
    <property type="match status" value="1"/>
</dbReference>
<dbReference type="InterPro" id="IPR004090">
    <property type="entry name" value="Chemotax_Me-accpt_rcpt"/>
</dbReference>
<sequence>MKNTTKNHSIRTRLLVMISLILIAFFVFSSLALYFNTKQTAVSTLKATAEKDALRISKTFDTVAYSEFLQSPVASEQYETLRNQLDTLRKQNGLLYTYTARIDQNKVRLLIDGLPKKDAAKINEPASGAKVTDMKDVLNGGTHATDIIDDPVYGQYMSVYVPLKDASGQIIGILGVDIAAKEIDALTTELLKQNAPIFIGLLLLLLTATLILLYIVLGRKLRPLETLQKVAALIAEGRLDQAKQTLTDLTIASKDEIYALAISIRDMNEMLRTMIVDIKQTATLVSTTSQSIDQSTSEVLDGSEQIAHTMSEIATGTESQTQVTLSLNDEMNRFATLIETTNQSGVEIQGTTEQMATLTRVGREQMSASVEQMRHIHQHVTQSAEQIDLLKQQSSDIQTLVGIIRGISEQTNLLALNAAIEAARAGEQGKGFAVVATEVKNLSSHVASSVSEIATIVTSIEASAQQMQHSFKTTVEATAAGEQIVLDTDTTFERLTDQVMHVSTAAQQMTQQMEDVLQAERFIRNALTEIAAVAEEHTASNEEVAAASEQMIVTITTLHTLVGDLNARTEHLEQEARRFEI</sequence>
<evidence type="ECO:0000256" key="5">
    <source>
        <dbReference type="ARBA" id="ARBA00029447"/>
    </source>
</evidence>
<dbReference type="SMART" id="SM00283">
    <property type="entry name" value="MA"/>
    <property type="match status" value="1"/>
</dbReference>
<dbReference type="EMBL" id="JBAWKY010000002">
    <property type="protein sequence ID" value="MEI4462872.1"/>
    <property type="molecule type" value="Genomic_DNA"/>
</dbReference>
<dbReference type="PANTHER" id="PTHR32089">
    <property type="entry name" value="METHYL-ACCEPTING CHEMOTAXIS PROTEIN MCPB"/>
    <property type="match status" value="1"/>
</dbReference>
<evidence type="ECO:0000256" key="4">
    <source>
        <dbReference type="ARBA" id="ARBA00023224"/>
    </source>
</evidence>
<dbReference type="InterPro" id="IPR004089">
    <property type="entry name" value="MCPsignal_dom"/>
</dbReference>
<evidence type="ECO:0000256" key="1">
    <source>
        <dbReference type="ARBA" id="ARBA00004236"/>
    </source>
</evidence>
<feature type="domain" description="Methyl-accepting transducer" evidence="8">
    <location>
        <begin position="295"/>
        <end position="552"/>
    </location>
</feature>
<evidence type="ECO:0000256" key="3">
    <source>
        <dbReference type="ARBA" id="ARBA00023136"/>
    </source>
</evidence>
<dbReference type="PROSITE" id="PS50111">
    <property type="entry name" value="CHEMOTAXIS_TRANSDUC_2"/>
    <property type="match status" value="1"/>
</dbReference>
<dbReference type="RefSeq" id="WP_336449339.1">
    <property type="nucleotide sequence ID" value="NZ_JBAWKY010000002.1"/>
</dbReference>
<keyword evidence="7" id="KW-1133">Transmembrane helix</keyword>
<keyword evidence="3 7" id="KW-0472">Membrane</keyword>
<keyword evidence="2" id="KW-1003">Cell membrane</keyword>
<keyword evidence="11" id="KW-1185">Reference proteome</keyword>